<proteinExistence type="predicted"/>
<organism evidence="1">
    <name type="scientific">viral metagenome</name>
    <dbReference type="NCBI Taxonomy" id="1070528"/>
    <lineage>
        <taxon>unclassified sequences</taxon>
        <taxon>metagenomes</taxon>
        <taxon>organismal metagenomes</taxon>
    </lineage>
</organism>
<dbReference type="EMBL" id="MN738926">
    <property type="protein sequence ID" value="QHT31877.1"/>
    <property type="molecule type" value="Genomic_DNA"/>
</dbReference>
<dbReference type="AlphaFoldDB" id="A0A6C0ES60"/>
<accession>A0A6C0ES60</accession>
<name>A0A6C0ES60_9ZZZZ</name>
<sequence>MEETKKIVLFENVKEKNEKNKTKNINTVKEKAKRVIVETWTFTENDLNFENIIHVLNIIQKKEFEKTEYTNIVKCIIQQLNQKINGYKSQDIAKKLLDLEKIVDLETVLQLLLQSNLECFYCKNKVKVLYEHVREPSQWTLDRIDNDYGHNKGNLEIACLSCNVRRRTMYADRYVFTKQLKLVKKEG</sequence>
<protein>
    <submittedName>
        <fullName evidence="1">Uncharacterized protein</fullName>
    </submittedName>
</protein>
<reference evidence="1" key="1">
    <citation type="journal article" date="2020" name="Nature">
        <title>Giant virus diversity and host interactions through global metagenomics.</title>
        <authorList>
            <person name="Schulz F."/>
            <person name="Roux S."/>
            <person name="Paez-Espino D."/>
            <person name="Jungbluth S."/>
            <person name="Walsh D.A."/>
            <person name="Denef V.J."/>
            <person name="McMahon K.D."/>
            <person name="Konstantinidis K.T."/>
            <person name="Eloe-Fadrosh E.A."/>
            <person name="Kyrpides N.C."/>
            <person name="Woyke T."/>
        </authorList>
    </citation>
    <scope>NUCLEOTIDE SEQUENCE</scope>
    <source>
        <strain evidence="1">GVMAG-M-3300009155-48</strain>
    </source>
</reference>
<dbReference type="Gene3D" id="3.30.40.220">
    <property type="match status" value="1"/>
</dbReference>
<evidence type="ECO:0000313" key="1">
    <source>
        <dbReference type="EMBL" id="QHT31877.1"/>
    </source>
</evidence>